<evidence type="ECO:0000313" key="1">
    <source>
        <dbReference type="EMBL" id="KIF53037.1"/>
    </source>
</evidence>
<name>A0A0C1W9K8_9VIBR</name>
<dbReference type="AlphaFoldDB" id="A0A0C1W9K8"/>
<gene>
    <name evidence="1" type="ORF">H735_08800</name>
</gene>
<evidence type="ECO:0000313" key="2">
    <source>
        <dbReference type="Proteomes" id="UP000031586"/>
    </source>
</evidence>
<dbReference type="PATRIC" id="fig|1229493.5.peg.847"/>
<sequence>MSNIFKVQNLQSGKCWQCSNIADGYDFLTQKLYCSDCYPALEQTARHMHYNHVKVRLKERYRLELDLPMYFEMLSQINNSDTHTWLYKVNAHKSVHKVTVNNKSVIVMYRKVTQSIVTALPSKTRILETDHKGFLKVN</sequence>
<dbReference type="EMBL" id="JPRD01000015">
    <property type="protein sequence ID" value="KIF53037.1"/>
    <property type="molecule type" value="Genomic_DNA"/>
</dbReference>
<proteinExistence type="predicted"/>
<organism evidence="1 2">
    <name type="scientific">Vibrio owensii CAIM 1854 = LMG 25443</name>
    <dbReference type="NCBI Taxonomy" id="1229493"/>
    <lineage>
        <taxon>Bacteria</taxon>
        <taxon>Pseudomonadati</taxon>
        <taxon>Pseudomonadota</taxon>
        <taxon>Gammaproteobacteria</taxon>
        <taxon>Vibrionales</taxon>
        <taxon>Vibrionaceae</taxon>
        <taxon>Vibrio</taxon>
    </lineage>
</organism>
<protein>
    <submittedName>
        <fullName evidence="1">Uncharacterized protein</fullName>
    </submittedName>
</protein>
<comment type="caution">
    <text evidence="1">The sequence shown here is derived from an EMBL/GenBank/DDBJ whole genome shotgun (WGS) entry which is preliminary data.</text>
</comment>
<dbReference type="Proteomes" id="UP000031586">
    <property type="component" value="Unassembled WGS sequence"/>
</dbReference>
<accession>A0A0C1W9K8</accession>
<reference evidence="1 2" key="1">
    <citation type="submission" date="2014-07" db="EMBL/GenBank/DDBJ databases">
        <title>Unique and conserved regions in Vibrio harveyi and related species in comparison with the shrimp pathogen Vibrio harveyi CAIM 1792.</title>
        <authorList>
            <person name="Espinoza-Valles I."/>
            <person name="Vora G."/>
            <person name="Leekitcharoenphon P."/>
            <person name="Ussery D."/>
            <person name="Hoj L."/>
            <person name="Gomez-Gil B."/>
        </authorList>
    </citation>
    <scope>NUCLEOTIDE SEQUENCE [LARGE SCALE GENOMIC DNA]</scope>
    <source>
        <strain evidence="2">CAIM 1854 / LMG 25443</strain>
    </source>
</reference>